<dbReference type="Gene3D" id="1.20.120.350">
    <property type="entry name" value="Voltage-gated potassium channels. Chain C"/>
    <property type="match status" value="1"/>
</dbReference>
<feature type="transmembrane region" description="Helical" evidence="6">
    <location>
        <begin position="87"/>
        <end position="110"/>
    </location>
</feature>
<dbReference type="Proteomes" id="UP001250214">
    <property type="component" value="Unassembled WGS sequence"/>
</dbReference>
<reference evidence="9" key="1">
    <citation type="submission" date="2023-07" db="EMBL/GenBank/DDBJ databases">
        <title>Novel species in the genus Lipingzhangella isolated from Sambhar Salt Lake.</title>
        <authorList>
            <person name="Jiya N."/>
            <person name="Kajale S."/>
            <person name="Sharma A."/>
        </authorList>
    </citation>
    <scope>NUCLEOTIDE SEQUENCE [LARGE SCALE GENOMIC DNA]</scope>
    <source>
        <strain evidence="9">LS1_29</strain>
    </source>
</reference>
<dbReference type="PANTHER" id="PTHR10037:SF62">
    <property type="entry name" value="SODIUM CHANNEL PROTEIN 60E"/>
    <property type="match status" value="1"/>
</dbReference>
<sequence length="293" mass="32124">MQRSELPVTLRERVQGVVEAPFFQNTIITLIVVNGVVLGMETSPEIMDRYGELLLTADGAMLSVFVVELALRIYAYRGRFFTDPWSVFDFVIVAIALIPASGPFAVLRVLRILRVLRLLTMVPPLRRVVAGLLRALPGMASIGALLGLLMYVAAVMATKLFQETDPRHFADLPTSMATLFQIMTGDSWGAIARELSEDHMIAWPFFVLFILASTFIALNLFIAVAVDALPPTQVADEDFVSTSQSNQDAILAELRSLRSEVAELRSAQGGTETTAQPDDSPGTPPDTLTQQDR</sequence>
<proteinExistence type="predicted"/>
<keyword evidence="4 6" id="KW-0472">Membrane</keyword>
<dbReference type="InterPro" id="IPR027359">
    <property type="entry name" value="Volt_channel_dom_sf"/>
</dbReference>
<evidence type="ECO:0000313" key="8">
    <source>
        <dbReference type="EMBL" id="MDS1270819.1"/>
    </source>
</evidence>
<dbReference type="Pfam" id="PF00520">
    <property type="entry name" value="Ion_trans"/>
    <property type="match status" value="1"/>
</dbReference>
<dbReference type="PANTHER" id="PTHR10037">
    <property type="entry name" value="VOLTAGE-GATED CATION CHANNEL CALCIUM AND SODIUM"/>
    <property type="match status" value="1"/>
</dbReference>
<keyword evidence="3 6" id="KW-1133">Transmembrane helix</keyword>
<evidence type="ECO:0000313" key="9">
    <source>
        <dbReference type="Proteomes" id="UP001250214"/>
    </source>
</evidence>
<accession>A0ABU2H7K4</accession>
<dbReference type="SUPFAM" id="SSF81324">
    <property type="entry name" value="Voltage-gated potassium channels"/>
    <property type="match status" value="1"/>
</dbReference>
<gene>
    <name evidence="8" type="ORF">RIF23_10955</name>
</gene>
<comment type="caution">
    <text evidence="8">The sequence shown here is derived from an EMBL/GenBank/DDBJ whole genome shotgun (WGS) entry which is preliminary data.</text>
</comment>
<evidence type="ECO:0000256" key="4">
    <source>
        <dbReference type="ARBA" id="ARBA00023136"/>
    </source>
</evidence>
<evidence type="ECO:0000259" key="7">
    <source>
        <dbReference type="Pfam" id="PF00520"/>
    </source>
</evidence>
<dbReference type="Gene3D" id="1.10.287.70">
    <property type="match status" value="1"/>
</dbReference>
<feature type="transmembrane region" description="Helical" evidence="6">
    <location>
        <begin position="20"/>
        <end position="41"/>
    </location>
</feature>
<evidence type="ECO:0000256" key="5">
    <source>
        <dbReference type="SAM" id="MobiDB-lite"/>
    </source>
</evidence>
<feature type="domain" description="Ion transport" evidence="7">
    <location>
        <begin position="21"/>
        <end position="228"/>
    </location>
</feature>
<name>A0ABU2H7K4_9ACTN</name>
<dbReference type="InterPro" id="IPR043203">
    <property type="entry name" value="VGCC_Ca_Na"/>
</dbReference>
<keyword evidence="9" id="KW-1185">Reference proteome</keyword>
<evidence type="ECO:0000256" key="3">
    <source>
        <dbReference type="ARBA" id="ARBA00022989"/>
    </source>
</evidence>
<comment type="subcellular location">
    <subcellularLocation>
        <location evidence="1">Membrane</location>
        <topology evidence="1">Multi-pass membrane protein</topology>
    </subcellularLocation>
</comment>
<dbReference type="InterPro" id="IPR005821">
    <property type="entry name" value="Ion_trans_dom"/>
</dbReference>
<dbReference type="EMBL" id="JAVLVT010000004">
    <property type="protein sequence ID" value="MDS1270819.1"/>
    <property type="molecule type" value="Genomic_DNA"/>
</dbReference>
<feature type="transmembrane region" description="Helical" evidence="6">
    <location>
        <begin position="131"/>
        <end position="154"/>
    </location>
</feature>
<protein>
    <submittedName>
        <fullName evidence="8">Ion transporter</fullName>
    </submittedName>
</protein>
<feature type="region of interest" description="Disordered" evidence="5">
    <location>
        <begin position="262"/>
        <end position="293"/>
    </location>
</feature>
<evidence type="ECO:0000256" key="2">
    <source>
        <dbReference type="ARBA" id="ARBA00022692"/>
    </source>
</evidence>
<organism evidence="8 9">
    <name type="scientific">Lipingzhangella rawalii</name>
    <dbReference type="NCBI Taxonomy" id="2055835"/>
    <lineage>
        <taxon>Bacteria</taxon>
        <taxon>Bacillati</taxon>
        <taxon>Actinomycetota</taxon>
        <taxon>Actinomycetes</taxon>
        <taxon>Streptosporangiales</taxon>
        <taxon>Nocardiopsidaceae</taxon>
        <taxon>Lipingzhangella</taxon>
    </lineage>
</organism>
<evidence type="ECO:0000256" key="1">
    <source>
        <dbReference type="ARBA" id="ARBA00004141"/>
    </source>
</evidence>
<keyword evidence="2 6" id="KW-0812">Transmembrane</keyword>
<feature type="transmembrane region" description="Helical" evidence="6">
    <location>
        <begin position="201"/>
        <end position="226"/>
    </location>
</feature>
<feature type="compositionally biased region" description="Polar residues" evidence="5">
    <location>
        <begin position="268"/>
        <end position="277"/>
    </location>
</feature>
<evidence type="ECO:0000256" key="6">
    <source>
        <dbReference type="SAM" id="Phobius"/>
    </source>
</evidence>
<feature type="transmembrane region" description="Helical" evidence="6">
    <location>
        <begin position="53"/>
        <end position="75"/>
    </location>
</feature>